<evidence type="ECO:0000256" key="7">
    <source>
        <dbReference type="SAM" id="Phobius"/>
    </source>
</evidence>
<proteinExistence type="inferred from homology"/>
<evidence type="ECO:0000313" key="10">
    <source>
        <dbReference type="Proteomes" id="UP000186583"/>
    </source>
</evidence>
<evidence type="ECO:0000256" key="4">
    <source>
        <dbReference type="ARBA" id="ARBA00023136"/>
    </source>
</evidence>
<feature type="compositionally biased region" description="Basic and acidic residues" evidence="6">
    <location>
        <begin position="325"/>
        <end position="343"/>
    </location>
</feature>
<comment type="caution">
    <text evidence="9">The sequence shown here is derived from an EMBL/GenBank/DDBJ whole genome shotgun (WGS) entry which is preliminary data.</text>
</comment>
<dbReference type="PANTHER" id="PTHR33048:SF149">
    <property type="entry name" value="UBID FAMILY DECARBOXYLASE"/>
    <property type="match status" value="1"/>
</dbReference>
<feature type="transmembrane region" description="Helical" evidence="7">
    <location>
        <begin position="43"/>
        <end position="64"/>
    </location>
</feature>
<dbReference type="PANTHER" id="PTHR33048">
    <property type="entry name" value="PTH11-LIKE INTEGRAL MEMBRANE PROTEIN (AFU_ORTHOLOGUE AFUA_5G11245)"/>
    <property type="match status" value="1"/>
</dbReference>
<feature type="compositionally biased region" description="Low complexity" evidence="6">
    <location>
        <begin position="273"/>
        <end position="307"/>
    </location>
</feature>
<feature type="transmembrane region" description="Helical" evidence="7">
    <location>
        <begin position="12"/>
        <end position="31"/>
    </location>
</feature>
<dbReference type="OrthoDB" id="3903189at2759"/>
<evidence type="ECO:0000256" key="1">
    <source>
        <dbReference type="ARBA" id="ARBA00004141"/>
    </source>
</evidence>
<evidence type="ECO:0000256" key="2">
    <source>
        <dbReference type="ARBA" id="ARBA00022692"/>
    </source>
</evidence>
<dbReference type="InterPro" id="IPR052337">
    <property type="entry name" value="SAT4-like"/>
</dbReference>
<protein>
    <recommendedName>
        <fullName evidence="8">Rhodopsin domain-containing protein</fullName>
    </recommendedName>
</protein>
<accession>A0A1Q8RCD1</accession>
<organism evidence="9 10">
    <name type="scientific">Colletotrichum chlorophyti</name>
    <dbReference type="NCBI Taxonomy" id="708187"/>
    <lineage>
        <taxon>Eukaryota</taxon>
        <taxon>Fungi</taxon>
        <taxon>Dikarya</taxon>
        <taxon>Ascomycota</taxon>
        <taxon>Pezizomycotina</taxon>
        <taxon>Sordariomycetes</taxon>
        <taxon>Hypocreomycetidae</taxon>
        <taxon>Glomerellales</taxon>
        <taxon>Glomerellaceae</taxon>
        <taxon>Colletotrichum</taxon>
    </lineage>
</organism>
<feature type="transmembrane region" description="Helical" evidence="7">
    <location>
        <begin position="173"/>
        <end position="193"/>
    </location>
</feature>
<gene>
    <name evidence="9" type="ORF">CCHL11_08672</name>
</gene>
<keyword evidence="10" id="KW-1185">Reference proteome</keyword>
<comment type="subcellular location">
    <subcellularLocation>
        <location evidence="1">Membrane</location>
        <topology evidence="1">Multi-pass membrane protein</topology>
    </subcellularLocation>
</comment>
<evidence type="ECO:0000259" key="8">
    <source>
        <dbReference type="Pfam" id="PF20684"/>
    </source>
</evidence>
<feature type="domain" description="Rhodopsin" evidence="8">
    <location>
        <begin position="38"/>
        <end position="255"/>
    </location>
</feature>
<evidence type="ECO:0000256" key="6">
    <source>
        <dbReference type="SAM" id="MobiDB-lite"/>
    </source>
</evidence>
<dbReference type="STRING" id="708187.A0A1Q8RCD1"/>
<dbReference type="Proteomes" id="UP000186583">
    <property type="component" value="Unassembled WGS sequence"/>
</dbReference>
<dbReference type="AlphaFoldDB" id="A0A1Q8RCD1"/>
<dbReference type="InterPro" id="IPR049326">
    <property type="entry name" value="Rhodopsin_dom_fungi"/>
</dbReference>
<keyword evidence="2 7" id="KW-0812">Transmembrane</keyword>
<evidence type="ECO:0000256" key="3">
    <source>
        <dbReference type="ARBA" id="ARBA00022989"/>
    </source>
</evidence>
<sequence>MSSSARVECWVWYGLAISSVIIRYLSQYIIRKRNFFRDVPVDDILMLFLTLIYTTGIVALYTYFDIMVDTDFENITPEDAASVGRTLGVYNILAETAIQTTLWGNKCCLLLLYNRLVLFGHQVTLWIIVAAYTGLTYVAVIVALYGGWCRPFSDYLVLVPGNMECLTWKHYNIMQLTMNLSTDLILLLIPVTLISRLNMKIGRKLLLMCLFSMGVFVMLSAILMKVTVFSNSVDPVWFSWSVREISTAMLVGNLVLGFPLLKAGWRLIFPSSGSTKGGSSAASGSGATKKSMRSSGGTTSTEPGSSSRWESPSRAGEEGAGEGAGRSHDVELYGKDSVRDASRRLSVGQESV</sequence>
<feature type="transmembrane region" description="Helical" evidence="7">
    <location>
        <begin position="240"/>
        <end position="261"/>
    </location>
</feature>
<dbReference type="EMBL" id="MPGH01000233">
    <property type="protein sequence ID" value="OLN82040.1"/>
    <property type="molecule type" value="Genomic_DNA"/>
</dbReference>
<dbReference type="GO" id="GO:0016020">
    <property type="term" value="C:membrane"/>
    <property type="evidence" value="ECO:0007669"/>
    <property type="project" value="UniProtKB-SubCell"/>
</dbReference>
<evidence type="ECO:0000256" key="5">
    <source>
        <dbReference type="ARBA" id="ARBA00038359"/>
    </source>
</evidence>
<name>A0A1Q8RCD1_9PEZI</name>
<feature type="transmembrane region" description="Helical" evidence="7">
    <location>
        <begin position="205"/>
        <end position="228"/>
    </location>
</feature>
<keyword evidence="3 7" id="KW-1133">Transmembrane helix</keyword>
<feature type="transmembrane region" description="Helical" evidence="7">
    <location>
        <begin position="125"/>
        <end position="148"/>
    </location>
</feature>
<evidence type="ECO:0000313" key="9">
    <source>
        <dbReference type="EMBL" id="OLN82040.1"/>
    </source>
</evidence>
<dbReference type="Pfam" id="PF20684">
    <property type="entry name" value="Fung_rhodopsin"/>
    <property type="match status" value="1"/>
</dbReference>
<reference evidence="9 10" key="1">
    <citation type="submission" date="2016-11" db="EMBL/GenBank/DDBJ databases">
        <title>Draft Genome Assembly of Colletotrichum chlorophyti a pathogen of herbaceous plants.</title>
        <authorList>
            <person name="Gan P."/>
            <person name="Narusaka M."/>
            <person name="Tsushima A."/>
            <person name="Narusaka Y."/>
            <person name="Takano Y."/>
            <person name="Shirasu K."/>
        </authorList>
    </citation>
    <scope>NUCLEOTIDE SEQUENCE [LARGE SCALE GENOMIC DNA]</scope>
    <source>
        <strain evidence="9 10">NTL11</strain>
    </source>
</reference>
<feature type="region of interest" description="Disordered" evidence="6">
    <location>
        <begin position="273"/>
        <end position="352"/>
    </location>
</feature>
<comment type="similarity">
    <text evidence="5">Belongs to the SAT4 family.</text>
</comment>
<keyword evidence="4 7" id="KW-0472">Membrane</keyword>